<protein>
    <submittedName>
        <fullName evidence="3">MbcA/ParS/Xre antitoxin family protein</fullName>
    </submittedName>
</protein>
<evidence type="ECO:0000259" key="1">
    <source>
        <dbReference type="Pfam" id="PF09722"/>
    </source>
</evidence>
<comment type="caution">
    <text evidence="3">The sequence shown here is derived from an EMBL/GenBank/DDBJ whole genome shotgun (WGS) entry which is preliminary data.</text>
</comment>
<organism evidence="3 4">
    <name type="scientific">Paraglaciecola algarum</name>
    <dbReference type="NCBI Taxonomy" id="3050085"/>
    <lineage>
        <taxon>Bacteria</taxon>
        <taxon>Pseudomonadati</taxon>
        <taxon>Pseudomonadota</taxon>
        <taxon>Gammaproteobacteria</taxon>
        <taxon>Alteromonadales</taxon>
        <taxon>Alteromonadaceae</taxon>
        <taxon>Paraglaciecola</taxon>
    </lineage>
</organism>
<dbReference type="InterPro" id="IPR046847">
    <property type="entry name" value="Xre-like_HTH"/>
</dbReference>
<evidence type="ECO:0000313" key="3">
    <source>
        <dbReference type="EMBL" id="MCF2948206.1"/>
    </source>
</evidence>
<accession>A0ABS9D977</accession>
<dbReference type="EMBL" id="JAKGAS010000004">
    <property type="protein sequence ID" value="MCF2948206.1"/>
    <property type="molecule type" value="Genomic_DNA"/>
</dbReference>
<dbReference type="InterPro" id="IPR024467">
    <property type="entry name" value="Xre/MbcA/ParS-like_toxin-bd"/>
</dbReference>
<dbReference type="Pfam" id="PF20432">
    <property type="entry name" value="Xre-like-HTH"/>
    <property type="match status" value="1"/>
</dbReference>
<gene>
    <name evidence="3" type="ORF">L0668_08825</name>
</gene>
<feature type="domain" description="Antitoxin Xre/MbcA/ParS-like toxin-binding" evidence="1">
    <location>
        <begin position="73"/>
        <end position="122"/>
    </location>
</feature>
<dbReference type="Proteomes" id="UP001521137">
    <property type="component" value="Unassembled WGS sequence"/>
</dbReference>
<proteinExistence type="predicted"/>
<reference evidence="3 4" key="1">
    <citation type="submission" date="2022-01" db="EMBL/GenBank/DDBJ databases">
        <title>Paraglaciecola sp. G1-23.</title>
        <authorList>
            <person name="Jin M.S."/>
            <person name="Han D.M."/>
            <person name="Kim H.M."/>
            <person name="Jeon C.O."/>
        </authorList>
    </citation>
    <scope>NUCLEOTIDE SEQUENCE [LARGE SCALE GENOMIC DNA]</scope>
    <source>
        <strain evidence="3 4">G1-23</strain>
    </source>
</reference>
<evidence type="ECO:0000259" key="2">
    <source>
        <dbReference type="Pfam" id="PF20432"/>
    </source>
</evidence>
<dbReference type="RefSeq" id="WP_235311864.1">
    <property type="nucleotide sequence ID" value="NZ_JAKGAS010000004.1"/>
</dbReference>
<name>A0ABS9D977_9ALTE</name>
<evidence type="ECO:0000313" key="4">
    <source>
        <dbReference type="Proteomes" id="UP001521137"/>
    </source>
</evidence>
<feature type="domain" description="Antitoxin Xre-like helix-turn-helix" evidence="2">
    <location>
        <begin position="9"/>
        <end position="57"/>
    </location>
</feature>
<keyword evidence="4" id="KW-1185">Reference proteome</keyword>
<sequence length="124" mass="13456">MSALAKSTIQPNKGTVLLKAFNNACAELSVSKTVSCKIIGLNRATLSRKENTGISPDSKSAELCLHFIRLYRSLFAISGGDKSFMRHWFTSPNSALGGKPSELVHSVIGLIQVNEYLDAMRGKI</sequence>
<dbReference type="Pfam" id="PF09722">
    <property type="entry name" value="Xre_MbcA_ParS_C"/>
    <property type="match status" value="1"/>
</dbReference>